<dbReference type="GO" id="GO:0017004">
    <property type="term" value="P:cytochrome complex assembly"/>
    <property type="evidence" value="ECO:0007669"/>
    <property type="project" value="UniProtKB-KW"/>
</dbReference>
<evidence type="ECO:0000256" key="5">
    <source>
        <dbReference type="ARBA" id="ARBA00022692"/>
    </source>
</evidence>
<dbReference type="EMBL" id="CP018911">
    <property type="protein sequence ID" value="AZU05357.1"/>
    <property type="molecule type" value="Genomic_DNA"/>
</dbReference>
<gene>
    <name evidence="9" type="primary">ccmC</name>
    <name evidence="10" type="ORF">X907_2849</name>
</gene>
<evidence type="ECO:0000256" key="2">
    <source>
        <dbReference type="ARBA" id="ARBA00004141"/>
    </source>
</evidence>
<keyword evidence="8 9" id="KW-0472">Membrane</keyword>
<keyword evidence="6 9" id="KW-0201">Cytochrome c-type biogenesis</keyword>
<sequence>MWSAFANPERFERLAARLVPWFGWGAVILFAIGLPWALIFSPPDYQQGDTVRIMYVHVPSAWLSMAAYAGLGGASFVYFIWRHNIADLAAQALAPIGAVFAFLTLATGSLWGRPMWGTWWEWDARLTSMLVLFLLYLGYMALRAAIEDERLAARAGAILAMAGLINLPVIKFSVDWWNTLHQPASVIRLDGPTIHASQLWPLLVMALAFTALMTALVFMNVRNMSLAKRAEARARRKIEGGDS</sequence>
<keyword evidence="11" id="KW-1185">Reference proteome</keyword>
<evidence type="ECO:0000256" key="8">
    <source>
        <dbReference type="ARBA" id="ARBA00023136"/>
    </source>
</evidence>
<dbReference type="RefSeq" id="WP_127569071.1">
    <property type="nucleotide sequence ID" value="NZ_BMFB01000004.1"/>
</dbReference>
<evidence type="ECO:0000256" key="1">
    <source>
        <dbReference type="ARBA" id="ARBA00002442"/>
    </source>
</evidence>
<dbReference type="GO" id="GO:0005886">
    <property type="term" value="C:plasma membrane"/>
    <property type="evidence" value="ECO:0007669"/>
    <property type="project" value="UniProtKB-SubCell"/>
</dbReference>
<evidence type="ECO:0000313" key="11">
    <source>
        <dbReference type="Proteomes" id="UP000286954"/>
    </source>
</evidence>
<accession>A0A3T0EDI9</accession>
<keyword evidence="5 9" id="KW-0812">Transmembrane</keyword>
<feature type="transmembrane region" description="Helical" evidence="9">
    <location>
        <begin position="151"/>
        <end position="170"/>
    </location>
</feature>
<dbReference type="InterPro" id="IPR045062">
    <property type="entry name" value="Cyt_c_biogenesis_CcsA/CcmC"/>
</dbReference>
<reference evidence="10 11" key="1">
    <citation type="submission" date="2016-12" db="EMBL/GenBank/DDBJ databases">
        <title>The genome of dimorphic prosthecate Glycocaulis alkaliphilus 6b-8t, isolated from crude oil dictates its adaptability in petroleum environments.</title>
        <authorList>
            <person name="Wu X.-L."/>
            <person name="Geng S."/>
        </authorList>
    </citation>
    <scope>NUCLEOTIDE SEQUENCE [LARGE SCALE GENOMIC DNA]</scope>
    <source>
        <strain evidence="10 11">6B-8</strain>
    </source>
</reference>
<protein>
    <recommendedName>
        <fullName evidence="4 9">Heme exporter protein C</fullName>
    </recommendedName>
    <alternativeName>
        <fullName evidence="9">Cytochrome c-type biogenesis protein</fullName>
    </alternativeName>
</protein>
<feature type="transmembrane region" description="Helical" evidence="9">
    <location>
        <begin position="199"/>
        <end position="219"/>
    </location>
</feature>
<proteinExistence type="inferred from homology"/>
<name>A0A3T0EDI9_9PROT</name>
<evidence type="ECO:0000256" key="6">
    <source>
        <dbReference type="ARBA" id="ARBA00022748"/>
    </source>
</evidence>
<comment type="subcellular location">
    <subcellularLocation>
        <location evidence="9">Cell inner membrane</location>
    </subcellularLocation>
    <subcellularLocation>
        <location evidence="2">Membrane</location>
        <topology evidence="2">Multi-pass membrane protein</topology>
    </subcellularLocation>
</comment>
<feature type="transmembrane region" description="Helical" evidence="9">
    <location>
        <begin position="61"/>
        <end position="81"/>
    </location>
</feature>
<dbReference type="PANTHER" id="PTHR30071">
    <property type="entry name" value="HEME EXPORTER PROTEIN C"/>
    <property type="match status" value="1"/>
</dbReference>
<keyword evidence="7 9" id="KW-1133">Transmembrane helix</keyword>
<evidence type="ECO:0000256" key="4">
    <source>
        <dbReference type="ARBA" id="ARBA00016463"/>
    </source>
</evidence>
<dbReference type="OrthoDB" id="9778550at2"/>
<dbReference type="AlphaFoldDB" id="A0A3T0EDI9"/>
<keyword evidence="9" id="KW-0813">Transport</keyword>
<dbReference type="PRINTS" id="PR01386">
    <property type="entry name" value="CCMCBIOGNSIS"/>
</dbReference>
<evidence type="ECO:0000256" key="9">
    <source>
        <dbReference type="RuleBase" id="RU364092"/>
    </source>
</evidence>
<evidence type="ECO:0000256" key="3">
    <source>
        <dbReference type="ARBA" id="ARBA00005840"/>
    </source>
</evidence>
<keyword evidence="9" id="KW-1003">Cell membrane</keyword>
<dbReference type="InterPro" id="IPR003557">
    <property type="entry name" value="Cyt_c_biogenesis_CcmC"/>
</dbReference>
<keyword evidence="9" id="KW-0997">Cell inner membrane</keyword>
<feature type="transmembrane region" description="Helical" evidence="9">
    <location>
        <begin position="124"/>
        <end position="142"/>
    </location>
</feature>
<dbReference type="PANTHER" id="PTHR30071:SF1">
    <property type="entry name" value="CYTOCHROME B_B6 PROTEIN-RELATED"/>
    <property type="match status" value="1"/>
</dbReference>
<dbReference type="InterPro" id="IPR002541">
    <property type="entry name" value="Cyt_c_assembly"/>
</dbReference>
<feature type="transmembrane region" description="Helical" evidence="9">
    <location>
        <begin position="93"/>
        <end position="112"/>
    </location>
</feature>
<feature type="transmembrane region" description="Helical" evidence="9">
    <location>
        <begin position="21"/>
        <end position="41"/>
    </location>
</feature>
<dbReference type="Pfam" id="PF01578">
    <property type="entry name" value="Cytochrom_C_asm"/>
    <property type="match status" value="1"/>
</dbReference>
<comment type="similarity">
    <text evidence="3 9">Belongs to the CcmC/CycZ/HelC family.</text>
</comment>
<dbReference type="GO" id="GO:0015232">
    <property type="term" value="F:heme transmembrane transporter activity"/>
    <property type="evidence" value="ECO:0007669"/>
    <property type="project" value="InterPro"/>
</dbReference>
<evidence type="ECO:0000256" key="7">
    <source>
        <dbReference type="ARBA" id="ARBA00022989"/>
    </source>
</evidence>
<dbReference type="Proteomes" id="UP000286954">
    <property type="component" value="Chromosome"/>
</dbReference>
<dbReference type="GO" id="GO:0020037">
    <property type="term" value="F:heme binding"/>
    <property type="evidence" value="ECO:0007669"/>
    <property type="project" value="InterPro"/>
</dbReference>
<comment type="function">
    <text evidence="1 9">Required for the export of heme to the periplasm for the biogenesis of c-type cytochromes.</text>
</comment>
<evidence type="ECO:0000313" key="10">
    <source>
        <dbReference type="EMBL" id="AZU05357.1"/>
    </source>
</evidence>
<organism evidence="10 11">
    <name type="scientific">Glycocaulis alkaliphilus</name>
    <dbReference type="NCBI Taxonomy" id="1434191"/>
    <lineage>
        <taxon>Bacteria</taxon>
        <taxon>Pseudomonadati</taxon>
        <taxon>Pseudomonadota</taxon>
        <taxon>Alphaproteobacteria</taxon>
        <taxon>Maricaulales</taxon>
        <taxon>Maricaulaceae</taxon>
        <taxon>Glycocaulis</taxon>
    </lineage>
</organism>
<dbReference type="NCBIfam" id="TIGR01191">
    <property type="entry name" value="ccmC"/>
    <property type="match status" value="1"/>
</dbReference>
<dbReference type="KEGG" id="gak:X907_2849"/>